<gene>
    <name evidence="2" type="ORF">CBG49_05150</name>
</gene>
<dbReference type="SUPFAM" id="SSF55785">
    <property type="entry name" value="PYP-like sensor domain (PAS domain)"/>
    <property type="match status" value="1"/>
</dbReference>
<keyword evidence="2" id="KW-0418">Kinase</keyword>
<dbReference type="InterPro" id="IPR035965">
    <property type="entry name" value="PAS-like_dom_sf"/>
</dbReference>
<proteinExistence type="predicted"/>
<keyword evidence="3" id="KW-1185">Reference proteome</keyword>
<dbReference type="NCBIfam" id="TIGR00229">
    <property type="entry name" value="sensory_box"/>
    <property type="match status" value="1"/>
</dbReference>
<evidence type="ECO:0000313" key="2">
    <source>
        <dbReference type="EMBL" id="ASF42511.1"/>
    </source>
</evidence>
<dbReference type="Proteomes" id="UP000197007">
    <property type="component" value="Chromosome"/>
</dbReference>
<dbReference type="Gene3D" id="3.30.450.20">
    <property type="entry name" value="PAS domain"/>
    <property type="match status" value="1"/>
</dbReference>
<name>A0A1Z4BMI5_9FLAO</name>
<dbReference type="Pfam" id="PF08447">
    <property type="entry name" value="PAS_3"/>
    <property type="match status" value="1"/>
</dbReference>
<dbReference type="EMBL" id="CP022022">
    <property type="protein sequence ID" value="ASF42511.1"/>
    <property type="molecule type" value="Genomic_DNA"/>
</dbReference>
<reference evidence="3" key="1">
    <citation type="submission" date="2017-06" db="EMBL/GenBank/DDBJ databases">
        <title>Complete genome sequence of Capnocytophaga sp. KCOM 1579 (=ChDC OS43) isolated from a human refractory periapical abscess lesion.</title>
        <authorList>
            <person name="Kook J.-K."/>
            <person name="Park S.-N."/>
            <person name="Lim Y.K."/>
            <person name="Roh H."/>
        </authorList>
    </citation>
    <scope>NUCLEOTIDE SEQUENCE [LARGE SCALE GENOMIC DNA]</scope>
    <source>
        <strain evidence="3">ChDC OS43</strain>
    </source>
</reference>
<dbReference type="CDD" id="cd00130">
    <property type="entry name" value="PAS"/>
    <property type="match status" value="1"/>
</dbReference>
<dbReference type="RefSeq" id="WP_088593651.1">
    <property type="nucleotide sequence ID" value="NZ_CP022022.1"/>
</dbReference>
<sequence length="200" mass="23583">MTETPTIKRPVPIDEEVLWDKTTTLMSRTNKHGHIMETNKAFQEVSGYTEAELYDQPHSLIRHPDMPKVVFKILWENLKGHNNFHAIIKNLSKSGRYYWVITNFEIVRNEQDEITAFVSHRKALPKVLISEHIAPLYERLLKIEKANGLEVSERYFNGFLEDRKTTYDAFIRQLLKENAEEIKAFYNNKNTDSFLNDLIR</sequence>
<feature type="domain" description="PAS fold-3" evidence="1">
    <location>
        <begin position="37"/>
        <end position="118"/>
    </location>
</feature>
<dbReference type="GO" id="GO:0016301">
    <property type="term" value="F:kinase activity"/>
    <property type="evidence" value="ECO:0007669"/>
    <property type="project" value="UniProtKB-KW"/>
</dbReference>
<dbReference type="KEGG" id="capn:CBG49_05150"/>
<keyword evidence="2" id="KW-0808">Transferase</keyword>
<accession>A0A1Z4BMI5</accession>
<evidence type="ECO:0000259" key="1">
    <source>
        <dbReference type="Pfam" id="PF08447"/>
    </source>
</evidence>
<organism evidence="2 3">
    <name type="scientific">Capnocytophaga endodontalis</name>
    <dbReference type="NCBI Taxonomy" id="2708117"/>
    <lineage>
        <taxon>Bacteria</taxon>
        <taxon>Pseudomonadati</taxon>
        <taxon>Bacteroidota</taxon>
        <taxon>Flavobacteriia</taxon>
        <taxon>Flavobacteriales</taxon>
        <taxon>Flavobacteriaceae</taxon>
        <taxon>Capnocytophaga</taxon>
    </lineage>
</organism>
<protein>
    <submittedName>
        <fullName evidence="2">Histidine kinase</fullName>
    </submittedName>
</protein>
<dbReference type="InterPro" id="IPR013655">
    <property type="entry name" value="PAS_fold_3"/>
</dbReference>
<dbReference type="AlphaFoldDB" id="A0A1Z4BMI5"/>
<evidence type="ECO:0000313" key="3">
    <source>
        <dbReference type="Proteomes" id="UP000197007"/>
    </source>
</evidence>
<dbReference type="InterPro" id="IPR000014">
    <property type="entry name" value="PAS"/>
</dbReference>